<organism evidence="1 2">
    <name type="scientific">Pistacia integerrima</name>
    <dbReference type="NCBI Taxonomy" id="434235"/>
    <lineage>
        <taxon>Eukaryota</taxon>
        <taxon>Viridiplantae</taxon>
        <taxon>Streptophyta</taxon>
        <taxon>Embryophyta</taxon>
        <taxon>Tracheophyta</taxon>
        <taxon>Spermatophyta</taxon>
        <taxon>Magnoliopsida</taxon>
        <taxon>eudicotyledons</taxon>
        <taxon>Gunneridae</taxon>
        <taxon>Pentapetalae</taxon>
        <taxon>rosids</taxon>
        <taxon>malvids</taxon>
        <taxon>Sapindales</taxon>
        <taxon>Anacardiaceae</taxon>
        <taxon>Pistacia</taxon>
    </lineage>
</organism>
<proteinExistence type="predicted"/>
<sequence length="126" mass="14456">MGALFFGLIILLVDCILELSLTTARLPVFFKQKDSCSYPAWAYAIPASLFKIPLLVTESVTWTCLIMSLGTALRPRGEFQFQRPCLLMHCIPFLLKYAFSLFIFILFYPFITLHHLFSIINQCPNI</sequence>
<name>A0ACC0YAM1_9ROSI</name>
<accession>A0ACC0YAM1</accession>
<evidence type="ECO:0000313" key="2">
    <source>
        <dbReference type="Proteomes" id="UP001163603"/>
    </source>
</evidence>
<gene>
    <name evidence="1" type="ORF">Pint_25906</name>
</gene>
<dbReference type="Proteomes" id="UP001163603">
    <property type="component" value="Chromosome 7"/>
</dbReference>
<keyword evidence="2" id="KW-1185">Reference proteome</keyword>
<evidence type="ECO:0000313" key="1">
    <source>
        <dbReference type="EMBL" id="KAJ0034155.1"/>
    </source>
</evidence>
<protein>
    <submittedName>
        <fullName evidence="1">Uncharacterized protein</fullName>
    </submittedName>
</protein>
<dbReference type="EMBL" id="CM047742">
    <property type="protein sequence ID" value="KAJ0034155.1"/>
    <property type="molecule type" value="Genomic_DNA"/>
</dbReference>
<comment type="caution">
    <text evidence="1">The sequence shown here is derived from an EMBL/GenBank/DDBJ whole genome shotgun (WGS) entry which is preliminary data.</text>
</comment>
<reference evidence="2" key="1">
    <citation type="journal article" date="2023" name="G3 (Bethesda)">
        <title>Genome assembly and association tests identify interacting loci associated with vigor, precocity, and sex in interspecific pistachio rootstocks.</title>
        <authorList>
            <person name="Palmer W."/>
            <person name="Jacygrad E."/>
            <person name="Sagayaradj S."/>
            <person name="Cavanaugh K."/>
            <person name="Han R."/>
            <person name="Bertier L."/>
            <person name="Beede B."/>
            <person name="Kafkas S."/>
            <person name="Golino D."/>
            <person name="Preece J."/>
            <person name="Michelmore R."/>
        </authorList>
    </citation>
    <scope>NUCLEOTIDE SEQUENCE [LARGE SCALE GENOMIC DNA]</scope>
</reference>